<dbReference type="AlphaFoldDB" id="A0A1H8KDQ4"/>
<sequence length="29" mass="3432">MNEMNWNKLPAIKPLNKQLKRELIISLVP</sequence>
<dbReference type="STRING" id="551995.SAMN05192574_104569"/>
<name>A0A1H8KDQ4_9SPHI</name>
<dbReference type="Proteomes" id="UP000198942">
    <property type="component" value="Unassembled WGS sequence"/>
</dbReference>
<gene>
    <name evidence="1" type="ORF">SAMN05192574_104569</name>
</gene>
<dbReference type="EMBL" id="FOCL01000004">
    <property type="protein sequence ID" value="SEN91080.1"/>
    <property type="molecule type" value="Genomic_DNA"/>
</dbReference>
<keyword evidence="2" id="KW-1185">Reference proteome</keyword>
<reference evidence="2" key="1">
    <citation type="submission" date="2016-10" db="EMBL/GenBank/DDBJ databases">
        <authorList>
            <person name="Varghese N."/>
            <person name="Submissions S."/>
        </authorList>
    </citation>
    <scope>NUCLEOTIDE SEQUENCE [LARGE SCALE GENOMIC DNA]</scope>
    <source>
        <strain evidence="2">Gh-48</strain>
    </source>
</reference>
<accession>A0A1H8KDQ4</accession>
<organism evidence="1 2">
    <name type="scientific">Mucilaginibacter gossypiicola</name>
    <dbReference type="NCBI Taxonomy" id="551995"/>
    <lineage>
        <taxon>Bacteria</taxon>
        <taxon>Pseudomonadati</taxon>
        <taxon>Bacteroidota</taxon>
        <taxon>Sphingobacteriia</taxon>
        <taxon>Sphingobacteriales</taxon>
        <taxon>Sphingobacteriaceae</taxon>
        <taxon>Mucilaginibacter</taxon>
    </lineage>
</organism>
<evidence type="ECO:0000313" key="1">
    <source>
        <dbReference type="EMBL" id="SEN91080.1"/>
    </source>
</evidence>
<evidence type="ECO:0000313" key="2">
    <source>
        <dbReference type="Proteomes" id="UP000198942"/>
    </source>
</evidence>
<protein>
    <submittedName>
        <fullName evidence="1">Uncharacterized protein</fullName>
    </submittedName>
</protein>
<proteinExistence type="predicted"/>